<dbReference type="EMBL" id="DF843698">
    <property type="protein sequence ID" value="GAT47553.1"/>
    <property type="molecule type" value="Genomic_DNA"/>
</dbReference>
<feature type="non-terminal residue" evidence="1">
    <location>
        <position position="1"/>
    </location>
</feature>
<protein>
    <submittedName>
        <fullName evidence="1">Uncharacterized protein</fullName>
    </submittedName>
</protein>
<reference evidence="1" key="1">
    <citation type="submission" date="2014-09" db="EMBL/GenBank/DDBJ databases">
        <title>Genome sequence of the luminous mushroom Mycena chlorophos for searching fungal bioluminescence genes.</title>
        <authorList>
            <person name="Tanaka Y."/>
            <person name="Kasuga D."/>
            <person name="Oba Y."/>
            <person name="Hase S."/>
            <person name="Sato K."/>
            <person name="Oba Y."/>
            <person name="Sakakibara Y."/>
        </authorList>
    </citation>
    <scope>NUCLEOTIDE SEQUENCE</scope>
</reference>
<accession>A0ABQ0L924</accession>
<keyword evidence="2" id="KW-1185">Reference proteome</keyword>
<name>A0ABQ0L924_MYCCL</name>
<evidence type="ECO:0000313" key="1">
    <source>
        <dbReference type="EMBL" id="GAT47553.1"/>
    </source>
</evidence>
<organism evidence="1 2">
    <name type="scientific">Mycena chlorophos</name>
    <name type="common">Agaric fungus</name>
    <name type="synonym">Agaricus chlorophos</name>
    <dbReference type="NCBI Taxonomy" id="658473"/>
    <lineage>
        <taxon>Eukaryota</taxon>
        <taxon>Fungi</taxon>
        <taxon>Dikarya</taxon>
        <taxon>Basidiomycota</taxon>
        <taxon>Agaricomycotina</taxon>
        <taxon>Agaricomycetes</taxon>
        <taxon>Agaricomycetidae</taxon>
        <taxon>Agaricales</taxon>
        <taxon>Marasmiineae</taxon>
        <taxon>Mycenaceae</taxon>
        <taxon>Mycena</taxon>
    </lineage>
</organism>
<gene>
    <name evidence="1" type="ORF">MCHLO_05011</name>
</gene>
<sequence>TLDFLRHIARSPLSGLGFQPIPTSTTQQIAAFYSALSVTTARKSVSQIWHNSGKEAGRQPNLWRIPHSALLALATFNGLSSLTLDSPLGFELDEEVASALACGCPLLQDLGLQQSSTESTFDIGLLAYFAKSCPRLEQVEATFDTAHVPLSGQRPDDSDATRSTQSTLDFLYVAHSSLAEGDIPAVASFLAETFPSLRALGYEKDTLNWEEVEKLLRKLGGNEAE</sequence>
<proteinExistence type="predicted"/>
<evidence type="ECO:0000313" key="2">
    <source>
        <dbReference type="Proteomes" id="UP000815677"/>
    </source>
</evidence>
<dbReference type="Proteomes" id="UP000815677">
    <property type="component" value="Unassembled WGS sequence"/>
</dbReference>